<feature type="signal peptide" evidence="2">
    <location>
        <begin position="1"/>
        <end position="18"/>
    </location>
</feature>
<evidence type="ECO:0000256" key="1">
    <source>
        <dbReference type="ARBA" id="ARBA00010333"/>
    </source>
</evidence>
<dbReference type="STRING" id="1117647.M5M_13215"/>
<dbReference type="eggNOG" id="COG0834">
    <property type="taxonomic scope" value="Bacteria"/>
</dbReference>
<keyword evidence="2" id="KW-0732">Signal</keyword>
<dbReference type="OrthoDB" id="8771774at2"/>
<evidence type="ECO:0000313" key="3">
    <source>
        <dbReference type="EMBL" id="AFU99787.1"/>
    </source>
</evidence>
<dbReference type="PANTHER" id="PTHR35936:SF35">
    <property type="entry name" value="L-CYSTINE-BINDING PROTEIN TCYJ"/>
    <property type="match status" value="1"/>
</dbReference>
<feature type="chain" id="PRO_5003878382" evidence="2">
    <location>
        <begin position="19"/>
        <end position="245"/>
    </location>
</feature>
<accession>K4L0V0</accession>
<protein>
    <submittedName>
        <fullName evidence="3">ABC transporter substrate-binding protein</fullName>
    </submittedName>
</protein>
<name>K4L0V0_SIMAS</name>
<dbReference type="SUPFAM" id="SSF53850">
    <property type="entry name" value="Periplasmic binding protein-like II"/>
    <property type="match status" value="1"/>
</dbReference>
<dbReference type="Proteomes" id="UP000000466">
    <property type="component" value="Chromosome"/>
</dbReference>
<reference evidence="3 4" key="1">
    <citation type="journal article" date="2013" name="Genome Announc.">
        <title>Complete genome sequence of Simiduia agarivorans SA1(T), a marine bacterium able to degrade a variety of polysaccharides.</title>
        <authorList>
            <person name="Lin S.Y."/>
            <person name="Shieh W.Y."/>
            <person name="Chen J.S."/>
            <person name="Tang S.L."/>
        </authorList>
    </citation>
    <scope>NUCLEOTIDE SEQUENCE [LARGE SCALE GENOMIC DNA]</scope>
    <source>
        <strain evidence="4">DSM 21679 / JCM 13881 / BCRC 17597 / SA1</strain>
    </source>
</reference>
<organism evidence="3 4">
    <name type="scientific">Simiduia agarivorans (strain DSM 21679 / JCM 13881 / BCRC 17597 / SA1)</name>
    <dbReference type="NCBI Taxonomy" id="1117647"/>
    <lineage>
        <taxon>Bacteria</taxon>
        <taxon>Pseudomonadati</taxon>
        <taxon>Pseudomonadota</taxon>
        <taxon>Gammaproteobacteria</taxon>
        <taxon>Cellvibrionales</taxon>
        <taxon>Cellvibrionaceae</taxon>
        <taxon>Simiduia</taxon>
    </lineage>
</organism>
<dbReference type="AlphaFoldDB" id="K4L0V0"/>
<keyword evidence="4" id="KW-1185">Reference proteome</keyword>
<comment type="similarity">
    <text evidence="1">Belongs to the bacterial solute-binding protein 3 family.</text>
</comment>
<dbReference type="HOGENOM" id="CLU_1132996_0_0_6"/>
<dbReference type="Gene3D" id="3.40.190.10">
    <property type="entry name" value="Periplasmic binding protein-like II"/>
    <property type="match status" value="2"/>
</dbReference>
<proteinExistence type="inferred from homology"/>
<dbReference type="RefSeq" id="WP_015047950.1">
    <property type="nucleotide sequence ID" value="NC_018868.3"/>
</dbReference>
<evidence type="ECO:0000313" key="4">
    <source>
        <dbReference type="Proteomes" id="UP000000466"/>
    </source>
</evidence>
<evidence type="ECO:0000256" key="2">
    <source>
        <dbReference type="SAM" id="SignalP"/>
    </source>
</evidence>
<gene>
    <name evidence="3" type="ordered locus">M5M_13215</name>
</gene>
<sequence length="245" mass="26943">MKRFLTAIALAACVSVQAQDAAQFSAPRVPVHLEADHSGFLVELHQWLMQRAGIDAGLTVVPIQRATHLLETGAVDGLYPSWVPAKYHANVLFSSPLMQIDHYLFSAPGKPVYSSLAQMSGKRLGVVQGYEIGLDYTVPDLWVAYAANSEALVTMLLSGRIDAMLLSLNEVKLLQLQQAAPAFGYDSKATLARRYLGYCILNNEKGLQLQRKINHAIYAGQRSGELYQRFPQLTPIDAIKRDTGS</sequence>
<dbReference type="EMBL" id="CP003746">
    <property type="protein sequence ID" value="AFU99787.1"/>
    <property type="molecule type" value="Genomic_DNA"/>
</dbReference>
<dbReference type="PANTHER" id="PTHR35936">
    <property type="entry name" value="MEMBRANE-BOUND LYTIC MUREIN TRANSGLYCOSYLASE F"/>
    <property type="match status" value="1"/>
</dbReference>
<dbReference type="KEGG" id="saga:M5M_13215"/>